<accession>A0A1C3EAS6</accession>
<gene>
    <name evidence="1" type="ORF">A6X21_00190</name>
</gene>
<proteinExistence type="predicted"/>
<name>A0A1C3EAS6_9PLAN</name>
<evidence type="ECO:0000313" key="2">
    <source>
        <dbReference type="Proteomes" id="UP000094828"/>
    </source>
</evidence>
<keyword evidence="2" id="KW-1185">Reference proteome</keyword>
<protein>
    <submittedName>
        <fullName evidence="1">Uncharacterized protein</fullName>
    </submittedName>
</protein>
<comment type="caution">
    <text evidence="1">The sequence shown here is derived from an EMBL/GenBank/DDBJ whole genome shotgun (WGS) entry which is preliminary data.</text>
</comment>
<dbReference type="AlphaFoldDB" id="A0A1C3EAS6"/>
<evidence type="ECO:0000313" key="1">
    <source>
        <dbReference type="EMBL" id="ODA30342.1"/>
    </source>
</evidence>
<reference evidence="1 2" key="1">
    <citation type="submission" date="2016-05" db="EMBL/GenBank/DDBJ databases">
        <title>Genomic and physiological characterization of Planctopirus sp. isolated from fresh water lake.</title>
        <authorList>
            <person name="Subhash Y."/>
            <person name="Ramana C."/>
        </authorList>
    </citation>
    <scope>NUCLEOTIDE SEQUENCE [LARGE SCALE GENOMIC DNA]</scope>
    <source>
        <strain evidence="1 2">JC280</strain>
    </source>
</reference>
<dbReference type="Proteomes" id="UP000094828">
    <property type="component" value="Unassembled WGS sequence"/>
</dbReference>
<dbReference type="EMBL" id="LYDR01000110">
    <property type="protein sequence ID" value="ODA30342.1"/>
    <property type="molecule type" value="Genomic_DNA"/>
</dbReference>
<organism evidence="1 2">
    <name type="scientific">Planctopirus hydrillae</name>
    <dbReference type="NCBI Taxonomy" id="1841610"/>
    <lineage>
        <taxon>Bacteria</taxon>
        <taxon>Pseudomonadati</taxon>
        <taxon>Planctomycetota</taxon>
        <taxon>Planctomycetia</taxon>
        <taxon>Planctomycetales</taxon>
        <taxon>Planctomycetaceae</taxon>
        <taxon>Planctopirus</taxon>
    </lineage>
</organism>
<sequence length="74" mass="8283">MPIDGARTLRSRVASARNLERNGSVLLVDFVDHAYCSCLHWRFKLIAGNHFVWSVLEDMLAQSGKHGTQSVIIS</sequence>